<feature type="compositionally biased region" description="Polar residues" evidence="1">
    <location>
        <begin position="934"/>
        <end position="943"/>
    </location>
</feature>
<feature type="compositionally biased region" description="Basic and acidic residues" evidence="1">
    <location>
        <begin position="823"/>
        <end position="883"/>
    </location>
</feature>
<keyword evidence="4" id="KW-1185">Reference proteome</keyword>
<dbReference type="Pfam" id="PF10407">
    <property type="entry name" value="Cytokin_check_N"/>
    <property type="match status" value="1"/>
</dbReference>
<feature type="compositionally biased region" description="Basic and acidic residues" evidence="1">
    <location>
        <begin position="480"/>
        <end position="502"/>
    </location>
</feature>
<name>A0A1G4K3R6_9SACH</name>
<feature type="compositionally biased region" description="Polar residues" evidence="1">
    <location>
        <begin position="255"/>
        <end position="266"/>
    </location>
</feature>
<feature type="region of interest" description="Disordered" evidence="1">
    <location>
        <begin position="550"/>
        <end position="577"/>
    </location>
</feature>
<feature type="compositionally biased region" description="Gly residues" evidence="1">
    <location>
        <begin position="944"/>
        <end position="957"/>
    </location>
</feature>
<evidence type="ECO:0000256" key="1">
    <source>
        <dbReference type="SAM" id="MobiDB-lite"/>
    </source>
</evidence>
<feature type="compositionally biased region" description="Basic and acidic residues" evidence="1">
    <location>
        <begin position="375"/>
        <end position="389"/>
    </location>
</feature>
<feature type="compositionally biased region" description="Polar residues" evidence="1">
    <location>
        <begin position="778"/>
        <end position="787"/>
    </location>
</feature>
<protein>
    <submittedName>
        <fullName evidence="3">LADA_0H12332g1_1</fullName>
    </submittedName>
</protein>
<dbReference type="GO" id="GO:0000183">
    <property type="term" value="P:rDNA heterochromatin formation"/>
    <property type="evidence" value="ECO:0007669"/>
    <property type="project" value="InterPro"/>
</dbReference>
<feature type="compositionally biased region" description="Acidic residues" evidence="1">
    <location>
        <begin position="1060"/>
        <end position="1073"/>
    </location>
</feature>
<gene>
    <name evidence="3" type="ORF">LADA_0H12332G</name>
</gene>
<feature type="compositionally biased region" description="Polar residues" evidence="1">
    <location>
        <begin position="1110"/>
        <end position="1125"/>
    </location>
</feature>
<feature type="compositionally biased region" description="Basic and acidic residues" evidence="1">
    <location>
        <begin position="273"/>
        <end position="291"/>
    </location>
</feature>
<feature type="compositionally biased region" description="Polar residues" evidence="1">
    <location>
        <begin position="210"/>
        <end position="222"/>
    </location>
</feature>
<feature type="compositionally biased region" description="Polar residues" evidence="1">
    <location>
        <begin position="1138"/>
        <end position="1148"/>
    </location>
</feature>
<feature type="compositionally biased region" description="Polar residues" evidence="1">
    <location>
        <begin position="711"/>
        <end position="737"/>
    </location>
</feature>
<feature type="compositionally biased region" description="Acidic residues" evidence="1">
    <location>
        <begin position="792"/>
        <end position="801"/>
    </location>
</feature>
<feature type="compositionally biased region" description="Low complexity" evidence="1">
    <location>
        <begin position="1193"/>
        <end position="1207"/>
    </location>
</feature>
<evidence type="ECO:0000313" key="4">
    <source>
        <dbReference type="Proteomes" id="UP000190274"/>
    </source>
</evidence>
<feature type="compositionally biased region" description="Basic and acidic residues" evidence="1">
    <location>
        <begin position="1021"/>
        <end position="1033"/>
    </location>
</feature>
<feature type="compositionally biased region" description="Polar residues" evidence="1">
    <location>
        <begin position="423"/>
        <end position="434"/>
    </location>
</feature>
<accession>A0A1G4K3R6</accession>
<feature type="compositionally biased region" description="Basic and acidic residues" evidence="1">
    <location>
        <begin position="696"/>
        <end position="707"/>
    </location>
</feature>
<dbReference type="AlphaFoldDB" id="A0A1G4K3R6"/>
<feature type="compositionally biased region" description="Low complexity" evidence="1">
    <location>
        <begin position="1047"/>
        <end position="1059"/>
    </location>
</feature>
<feature type="compositionally biased region" description="Basic and acidic residues" evidence="1">
    <location>
        <begin position="350"/>
        <end position="362"/>
    </location>
</feature>
<feature type="region of interest" description="Disordered" evidence="1">
    <location>
        <begin position="173"/>
        <end position="410"/>
    </location>
</feature>
<feature type="domain" description="Nucleolar protein Dnt1-like N-terminal" evidence="2">
    <location>
        <begin position="78"/>
        <end position="147"/>
    </location>
</feature>
<dbReference type="InterPro" id="IPR043185">
    <property type="entry name" value="Net1/Tof2"/>
</dbReference>
<dbReference type="PANTHER" id="PTHR28196:SF1">
    <property type="entry name" value="NUCLEOLAR PROTEIN NET1-RELATED"/>
    <property type="match status" value="1"/>
</dbReference>
<evidence type="ECO:0000259" key="2">
    <source>
        <dbReference type="Pfam" id="PF10407"/>
    </source>
</evidence>
<feature type="compositionally biased region" description="Basic and acidic residues" evidence="1">
    <location>
        <begin position="667"/>
        <end position="676"/>
    </location>
</feature>
<dbReference type="OrthoDB" id="6365676at2759"/>
<feature type="region of interest" description="Disordered" evidence="1">
    <location>
        <begin position="596"/>
        <end position="1255"/>
    </location>
</feature>
<reference evidence="3 4" key="1">
    <citation type="submission" date="2016-03" db="EMBL/GenBank/DDBJ databases">
        <authorList>
            <person name="Devillers H."/>
        </authorList>
    </citation>
    <scope>NUCLEOTIDE SEQUENCE [LARGE SCALE GENOMIC DNA]</scope>
    <source>
        <strain evidence="3">CBS 10888</strain>
    </source>
</reference>
<dbReference type="PANTHER" id="PTHR28196">
    <property type="entry name" value="NUCLEOLAR PROTEIN NET1-RELATED"/>
    <property type="match status" value="1"/>
</dbReference>
<proteinExistence type="predicted"/>
<feature type="compositionally biased region" description="Polar residues" evidence="1">
    <location>
        <begin position="1036"/>
        <end position="1046"/>
    </location>
</feature>
<feature type="compositionally biased region" description="Basic and acidic residues" evidence="1">
    <location>
        <begin position="643"/>
        <end position="654"/>
    </location>
</feature>
<feature type="compositionally biased region" description="Polar residues" evidence="1">
    <location>
        <begin position="293"/>
        <end position="313"/>
    </location>
</feature>
<dbReference type="EMBL" id="LT598461">
    <property type="protein sequence ID" value="SCU98339.1"/>
    <property type="molecule type" value="Genomic_DNA"/>
</dbReference>
<feature type="compositionally biased region" description="Acidic residues" evidence="1">
    <location>
        <begin position="609"/>
        <end position="623"/>
    </location>
</feature>
<organism evidence="3 4">
    <name type="scientific">Lachancea dasiensis</name>
    <dbReference type="NCBI Taxonomy" id="1072105"/>
    <lineage>
        <taxon>Eukaryota</taxon>
        <taxon>Fungi</taxon>
        <taxon>Dikarya</taxon>
        <taxon>Ascomycota</taxon>
        <taxon>Saccharomycotina</taxon>
        <taxon>Saccharomycetes</taxon>
        <taxon>Saccharomycetales</taxon>
        <taxon>Saccharomycetaceae</taxon>
        <taxon>Lachancea</taxon>
    </lineage>
</organism>
<feature type="compositionally biased region" description="Polar residues" evidence="1">
    <location>
        <begin position="989"/>
        <end position="999"/>
    </location>
</feature>
<dbReference type="STRING" id="1266660.A0A1G4K3R6"/>
<feature type="region of interest" description="Disordered" evidence="1">
    <location>
        <begin position="423"/>
        <end position="518"/>
    </location>
</feature>
<feature type="compositionally biased region" description="Polar residues" evidence="1">
    <location>
        <begin position="746"/>
        <end position="761"/>
    </location>
</feature>
<sequence>MYKLQVVLVPPGSPNGAFPFLSNPATTESSQVLPSTMGANGSAILTGNRPEMAPSGGSNNNLFMSSFISNHIPQPKLKKFLHFTKPTNSLLALAEEIVDKCDKIYPSLVHPVELSTLQDSNDCDLDPDFLVQDVFNVDNVVRAVLRHDIELTDDQSPTLYSVKRRRLNTDAAKIGPANGALGTKNTTNGHAGGGQSSTLHVAKKRPHILRNSTAMRVSTPLANQIYPPPSGRQVNSDYEDDDFADRSILPPPKPQSQSIRISSGIESSAKKINFKEDTISKSESVDPDKSRQQRLPSGTPKRQSIKRFTTTPKRSNDQGLLLATTEEDASTSATPMVTNKRITSGMLRIPEPKISEVEKELRQGPASPSAILPARSERLPTKKPEFPRSDEDDQSQSSSEESPVASNLPINLPVEPAFKLAASRQTSIADNNGSPMKDGSKIGNVNLAELPSSGRKRVTRKSSLESKVDSLIKHANALPEKGREDSKRVKEDTISTTRKDTFSDDDETDGRQEQQDPNETVRVNNLDNIGNNSFHKSELLSMLKGNKFDIPSDFNTRSLRSKGGYLENSADKSSSDAKEIINQRIQRSAAIKAAELLSSGKSRNREPTSESEEESSDIETDGSENEKVTVLENQALKRLNIHPLKERVIGEGLEKIPTAETSAHSRGARDTAEQNIDRAGATDGSKQDDAPGASTKKSDLIDRKKYDAPPNMSTSKVREPTSASSNDLGSLSLATKTRSAREKNGSDSPTDDSNLTKSKNSPSKDEISSNLVKGITPQPANNGNKAFQSAEFIEDSDDDDNPSTNTSIQKSDTLKKLPPSVLKRREEADRKRKEKEALKKLREEEHARKKAEKEAKRKEKNEAAERKKIEREERKRLKEEEAAKKRKAKVVSKGYKSNSKLAAPEKKDKQVSKPVDPSVNDKGQREHAAEEQNAEWSSSNAKNNGGGQGTGGEAGGLGDREDRGHDPSLPLEPHNLARYFNTGDKAEGTQGTQALSIDENQGDESSKLQQMKSHFASRKKTSPENEKKNEKRLSHGTIQRDSPSSLGSEIEISDAGSSSEGDDSEDLSSDEEVSNTNKKSRRGIVDTPKGMIVSLPNRAKASDISGLENAPQSTQQVASTQQLDSPNRVPVTRLMEMSSPSSAVNGSPTKGAKKPQAMPSRSLSSLSDLVSRGVPEVKEVSSKASQAPATSKGDSSGGESQNDSGESGSDDSDSDDSSDDDSSNFISAKSASKALGRQRKSNSGFASLVKDSKKH</sequence>
<evidence type="ECO:0000313" key="3">
    <source>
        <dbReference type="EMBL" id="SCU98339.1"/>
    </source>
</evidence>
<dbReference type="Proteomes" id="UP000190274">
    <property type="component" value="Chromosome H"/>
</dbReference>
<feature type="compositionally biased region" description="Low complexity" evidence="1">
    <location>
        <begin position="1160"/>
        <end position="1172"/>
    </location>
</feature>
<dbReference type="InterPro" id="IPR018844">
    <property type="entry name" value="Dnt1-like_N"/>
</dbReference>
<feature type="compositionally biased region" description="Basic and acidic residues" evidence="1">
    <location>
        <begin position="462"/>
        <end position="472"/>
    </location>
</feature>
<feature type="compositionally biased region" description="Acidic residues" evidence="1">
    <location>
        <begin position="1208"/>
        <end position="1222"/>
    </location>
</feature>